<keyword evidence="6" id="KW-1185">Reference proteome</keyword>
<dbReference type="PROSITE" id="PS50088">
    <property type="entry name" value="ANK_REPEAT"/>
    <property type="match status" value="7"/>
</dbReference>
<dbReference type="Gene3D" id="1.25.40.20">
    <property type="entry name" value="Ankyrin repeat-containing domain"/>
    <property type="match status" value="3"/>
</dbReference>
<evidence type="ECO:0000256" key="2">
    <source>
        <dbReference type="ARBA" id="ARBA00023043"/>
    </source>
</evidence>
<feature type="repeat" description="ANK" evidence="3">
    <location>
        <begin position="410"/>
        <end position="442"/>
    </location>
</feature>
<name>A0A9X1XQY6_9FLAO</name>
<dbReference type="SUPFAM" id="SSF48403">
    <property type="entry name" value="Ankyrin repeat"/>
    <property type="match status" value="2"/>
</dbReference>
<gene>
    <name evidence="5" type="ORF">MW871_07510</name>
</gene>
<dbReference type="Pfam" id="PF12796">
    <property type="entry name" value="Ank_2"/>
    <property type="match status" value="3"/>
</dbReference>
<dbReference type="PANTHER" id="PTHR24198">
    <property type="entry name" value="ANKYRIN REPEAT AND PROTEIN KINASE DOMAIN-CONTAINING PROTEIN"/>
    <property type="match status" value="1"/>
</dbReference>
<feature type="repeat" description="ANK" evidence="3">
    <location>
        <begin position="258"/>
        <end position="291"/>
    </location>
</feature>
<dbReference type="InterPro" id="IPR036770">
    <property type="entry name" value="Ankyrin_rpt-contain_sf"/>
</dbReference>
<reference evidence="5" key="1">
    <citation type="submission" date="2022-04" db="EMBL/GenBank/DDBJ databases">
        <title>Flavobacterium pygoscelis sp. nov. isolated from Chinstrap chick (Pygoscelis antarcticus).</title>
        <authorList>
            <person name="Irgang R."/>
            <person name="Poblete-Morales M."/>
            <person name="Avendano-Herrera R."/>
        </authorList>
    </citation>
    <scope>NUCLEOTIDE SEQUENCE</scope>
    <source>
        <strain evidence="5">I-SCBP12n</strain>
    </source>
</reference>
<dbReference type="PANTHER" id="PTHR24198:SF165">
    <property type="entry name" value="ANKYRIN REPEAT-CONTAINING PROTEIN-RELATED"/>
    <property type="match status" value="1"/>
</dbReference>
<dbReference type="PROSITE" id="PS50297">
    <property type="entry name" value="ANK_REP_REGION"/>
    <property type="match status" value="4"/>
</dbReference>
<dbReference type="Proteomes" id="UP001139260">
    <property type="component" value="Unassembled WGS sequence"/>
</dbReference>
<dbReference type="SMART" id="SM00248">
    <property type="entry name" value="ANK"/>
    <property type="match status" value="8"/>
</dbReference>
<feature type="repeat" description="ANK" evidence="3">
    <location>
        <begin position="90"/>
        <end position="122"/>
    </location>
</feature>
<comment type="caution">
    <text evidence="5">The sequence shown here is derived from an EMBL/GenBank/DDBJ whole genome shotgun (WGS) entry which is preliminary data.</text>
</comment>
<feature type="signal peptide" evidence="4">
    <location>
        <begin position="1"/>
        <end position="19"/>
    </location>
</feature>
<keyword evidence="4" id="KW-0732">Signal</keyword>
<dbReference type="AlphaFoldDB" id="A0A9X1XQY6"/>
<feature type="repeat" description="ANK" evidence="3">
    <location>
        <begin position="325"/>
        <end position="357"/>
    </location>
</feature>
<evidence type="ECO:0000256" key="4">
    <source>
        <dbReference type="SAM" id="SignalP"/>
    </source>
</evidence>
<organism evidence="5 6">
    <name type="scientific">Flavobacterium pygoscelis</name>
    <dbReference type="NCBI Taxonomy" id="2893176"/>
    <lineage>
        <taxon>Bacteria</taxon>
        <taxon>Pseudomonadati</taxon>
        <taxon>Bacteroidota</taxon>
        <taxon>Flavobacteriia</taxon>
        <taxon>Flavobacteriales</taxon>
        <taxon>Flavobacteriaceae</taxon>
        <taxon>Flavobacterium</taxon>
    </lineage>
</organism>
<feature type="repeat" description="ANK" evidence="3">
    <location>
        <begin position="192"/>
        <end position="217"/>
    </location>
</feature>
<dbReference type="EMBL" id="JALNUB010000004">
    <property type="protein sequence ID" value="MCK8141739.1"/>
    <property type="molecule type" value="Genomic_DNA"/>
</dbReference>
<feature type="repeat" description="ANK" evidence="3">
    <location>
        <begin position="443"/>
        <end position="476"/>
    </location>
</feature>
<accession>A0A9X1XQY6</accession>
<dbReference type="Pfam" id="PF13637">
    <property type="entry name" value="Ank_4"/>
    <property type="match status" value="1"/>
</dbReference>
<evidence type="ECO:0000256" key="1">
    <source>
        <dbReference type="ARBA" id="ARBA00022737"/>
    </source>
</evidence>
<evidence type="ECO:0000313" key="5">
    <source>
        <dbReference type="EMBL" id="MCK8141739.1"/>
    </source>
</evidence>
<sequence length="502" mass="55187">MPKKILVSLALIVSFFVSAQKNSLLEPSFWKTAPTITTVKAEIEKGNNPSEKTKNAFDAVVYAINNDAPAATIQFLIEQPGNGVEKLTHDNRSYLHWATNKGNLEIVNYLITKGSDINLEDSHGATPITFAVTNAQSNTAVYNAFLKKGLDPKKKYKDGATLLLMGISNDKELALSNYFISKGLSYKDTDSNGNTAFNYAARNGNITILKSLLQKGVKYTDNALIIAAEGSRREANTLEFYKYLVEDLKLKPTVISADGQTVLHHIARKPNQTEIINYFIKKGVNSNKADNDGNTALMNAAAAKDTEALELLLANTDNVNVQNKKGESALSFAVLSGTPQSVSLLLNKKANSNVIDKEGNNLGYYLIQSFRPQTLERGAVITTISKTDPFDVKLKLLQENGLNIAQVQKDGSTLYHYAVVKNDLNLLQKISTLNIDINAKNKDGLTALHRAAMIAKNDTILKYLLSIGAKKDIKTDFDETVYDLAKENETVQKDNISLEFLK</sequence>
<keyword evidence="2 3" id="KW-0040">ANK repeat</keyword>
<dbReference type="InterPro" id="IPR002110">
    <property type="entry name" value="Ankyrin_rpt"/>
</dbReference>
<evidence type="ECO:0000313" key="6">
    <source>
        <dbReference type="Proteomes" id="UP001139260"/>
    </source>
</evidence>
<proteinExistence type="predicted"/>
<keyword evidence="1" id="KW-0677">Repeat</keyword>
<feature type="repeat" description="ANK" evidence="3">
    <location>
        <begin position="292"/>
        <end position="324"/>
    </location>
</feature>
<dbReference type="RefSeq" id="WP_248428126.1">
    <property type="nucleotide sequence ID" value="NZ_JALNUB010000004.1"/>
</dbReference>
<feature type="chain" id="PRO_5040848895" evidence="4">
    <location>
        <begin position="20"/>
        <end position="502"/>
    </location>
</feature>
<evidence type="ECO:0000256" key="3">
    <source>
        <dbReference type="PROSITE-ProRule" id="PRU00023"/>
    </source>
</evidence>
<protein>
    <submittedName>
        <fullName evidence="5">Ankyrin repeat domain-containing protein</fullName>
    </submittedName>
</protein>